<sequence>MSEAKISGTEIEGAVQDVAGQVKDAIGGITGDAETQAEGKADETIGTIKREFGGVADDVIGGTQDTLETLTDLVRDNPLPALGIAAAFGFLVGAILIPSRK</sequence>
<evidence type="ECO:0000313" key="4">
    <source>
        <dbReference type="EMBL" id="MBB3173331.1"/>
    </source>
</evidence>
<evidence type="ECO:0000313" key="6">
    <source>
        <dbReference type="Proteomes" id="UP000557688"/>
    </source>
</evidence>
<dbReference type="Proteomes" id="UP000565205">
    <property type="component" value="Unassembled WGS sequence"/>
</dbReference>
<dbReference type="Proteomes" id="UP000557688">
    <property type="component" value="Unassembled WGS sequence"/>
</dbReference>
<comment type="similarity">
    <text evidence="1">Belongs to the UPF0337 (CsbD) family.</text>
</comment>
<dbReference type="SUPFAM" id="SSF69047">
    <property type="entry name" value="Hypothetical protein YjbJ"/>
    <property type="match status" value="1"/>
</dbReference>
<evidence type="ECO:0000313" key="5">
    <source>
        <dbReference type="EMBL" id="NVN28828.1"/>
    </source>
</evidence>
<dbReference type="InterPro" id="IPR036629">
    <property type="entry name" value="YjbJ_sf"/>
</dbReference>
<evidence type="ECO:0000259" key="3">
    <source>
        <dbReference type="Pfam" id="PF05532"/>
    </source>
</evidence>
<dbReference type="AlphaFoldDB" id="A0A850NPC2"/>
<keyword evidence="2" id="KW-0472">Membrane</keyword>
<reference evidence="5 7" key="1">
    <citation type="submission" date="2020-06" db="EMBL/GenBank/DDBJ databases">
        <title>Description of novel acetic acid bacteria.</title>
        <authorList>
            <person name="Sombolestani A."/>
        </authorList>
    </citation>
    <scope>NUCLEOTIDE SEQUENCE [LARGE SCALE GENOMIC DNA]</scope>
    <source>
        <strain evidence="5 7">LMG 26838</strain>
    </source>
</reference>
<reference evidence="4 6" key="2">
    <citation type="submission" date="2020-08" db="EMBL/GenBank/DDBJ databases">
        <title>Genomic Encyclopedia of Type Strains, Phase III (KMG-III): the genomes of soil and plant-associated and newly described type strains.</title>
        <authorList>
            <person name="Whitman W."/>
        </authorList>
    </citation>
    <scope>NUCLEOTIDE SEQUENCE [LARGE SCALE GENOMIC DNA]</scope>
    <source>
        <strain evidence="4 6">CECT 8088</strain>
    </source>
</reference>
<evidence type="ECO:0000256" key="2">
    <source>
        <dbReference type="SAM" id="Phobius"/>
    </source>
</evidence>
<dbReference type="RefSeq" id="WP_176621582.1">
    <property type="nucleotide sequence ID" value="NZ_JABXXQ010000002.1"/>
</dbReference>
<keyword evidence="2" id="KW-0812">Transmembrane</keyword>
<proteinExistence type="inferred from homology"/>
<dbReference type="EMBL" id="JABXXQ010000002">
    <property type="protein sequence ID" value="NVN28828.1"/>
    <property type="molecule type" value="Genomic_DNA"/>
</dbReference>
<organism evidence="5 7">
    <name type="scientific">Endobacter medicaginis</name>
    <dbReference type="NCBI Taxonomy" id="1181271"/>
    <lineage>
        <taxon>Bacteria</taxon>
        <taxon>Pseudomonadati</taxon>
        <taxon>Pseudomonadota</taxon>
        <taxon>Alphaproteobacteria</taxon>
        <taxon>Acetobacterales</taxon>
        <taxon>Acetobacteraceae</taxon>
        <taxon>Endobacter</taxon>
    </lineage>
</organism>
<feature type="domain" description="CsbD-like" evidence="3">
    <location>
        <begin position="10"/>
        <end position="59"/>
    </location>
</feature>
<dbReference type="PANTHER" id="PTHR34977:SF1">
    <property type="entry name" value="UPF0337 PROTEIN YJBJ"/>
    <property type="match status" value="1"/>
</dbReference>
<evidence type="ECO:0000313" key="7">
    <source>
        <dbReference type="Proteomes" id="UP000565205"/>
    </source>
</evidence>
<keyword evidence="6" id="KW-1185">Reference proteome</keyword>
<protein>
    <submittedName>
        <fullName evidence="5">CsbD family protein</fullName>
    </submittedName>
</protein>
<dbReference type="PANTHER" id="PTHR34977">
    <property type="entry name" value="UPF0337 PROTEIN YJBJ"/>
    <property type="match status" value="1"/>
</dbReference>
<keyword evidence="2" id="KW-1133">Transmembrane helix</keyword>
<dbReference type="EMBL" id="JACHXV010000003">
    <property type="protein sequence ID" value="MBB3173331.1"/>
    <property type="molecule type" value="Genomic_DNA"/>
</dbReference>
<dbReference type="Pfam" id="PF05532">
    <property type="entry name" value="CsbD"/>
    <property type="match status" value="1"/>
</dbReference>
<evidence type="ECO:0000256" key="1">
    <source>
        <dbReference type="ARBA" id="ARBA00009129"/>
    </source>
</evidence>
<dbReference type="InterPro" id="IPR008462">
    <property type="entry name" value="CsbD"/>
</dbReference>
<dbReference type="InterPro" id="IPR050423">
    <property type="entry name" value="UPF0337_stress_rsp"/>
</dbReference>
<feature type="transmembrane region" description="Helical" evidence="2">
    <location>
        <begin position="79"/>
        <end position="97"/>
    </location>
</feature>
<accession>A0A850NPC2</accession>
<gene>
    <name evidence="4" type="ORF">FHR90_001149</name>
    <name evidence="5" type="ORF">HUK83_00510</name>
</gene>
<comment type="caution">
    <text evidence="5">The sequence shown here is derived from an EMBL/GenBank/DDBJ whole genome shotgun (WGS) entry which is preliminary data.</text>
</comment>
<name>A0A850NPC2_9PROT</name>
<dbReference type="Gene3D" id="1.10.1470.10">
    <property type="entry name" value="YjbJ"/>
    <property type="match status" value="1"/>
</dbReference>